<evidence type="ECO:0000313" key="14">
    <source>
        <dbReference type="Proteomes" id="UP000298493"/>
    </source>
</evidence>
<keyword evidence="7 12" id="KW-0378">Hydrolase</keyword>
<evidence type="ECO:0000256" key="9">
    <source>
        <dbReference type="ARBA" id="ARBA00034045"/>
    </source>
</evidence>
<dbReference type="OrthoDB" id="3225429at2759"/>
<organism evidence="13 14">
    <name type="scientific">Venturia nashicola</name>
    <dbReference type="NCBI Taxonomy" id="86259"/>
    <lineage>
        <taxon>Eukaryota</taxon>
        <taxon>Fungi</taxon>
        <taxon>Dikarya</taxon>
        <taxon>Ascomycota</taxon>
        <taxon>Pezizomycotina</taxon>
        <taxon>Dothideomycetes</taxon>
        <taxon>Pleosporomycetidae</taxon>
        <taxon>Venturiales</taxon>
        <taxon>Venturiaceae</taxon>
        <taxon>Venturia</taxon>
    </lineage>
</organism>
<dbReference type="EC" id="3.1.1.74" evidence="3 12"/>
<comment type="subcellular location">
    <subcellularLocation>
        <location evidence="1 12">Secreted</location>
    </subcellularLocation>
</comment>
<keyword evidence="4 12" id="KW-0719">Serine esterase</keyword>
<dbReference type="SUPFAM" id="SSF53474">
    <property type="entry name" value="alpha/beta-Hydrolases"/>
    <property type="match status" value="1"/>
</dbReference>
<feature type="active site" evidence="10">
    <location>
        <position position="186"/>
    </location>
</feature>
<dbReference type="Proteomes" id="UP000298493">
    <property type="component" value="Unassembled WGS sequence"/>
</dbReference>
<evidence type="ECO:0000256" key="11">
    <source>
        <dbReference type="PIRSR" id="PIRSR611150-2"/>
    </source>
</evidence>
<evidence type="ECO:0000256" key="5">
    <source>
        <dbReference type="ARBA" id="ARBA00022525"/>
    </source>
</evidence>
<reference evidence="13 14" key="1">
    <citation type="submission" date="2019-04" db="EMBL/GenBank/DDBJ databases">
        <title>High contiguity whole genome sequence and gene annotation resource for two Venturia nashicola isolates.</title>
        <authorList>
            <person name="Prokchorchik M."/>
            <person name="Won K."/>
            <person name="Lee Y."/>
            <person name="Choi E.D."/>
            <person name="Segonzac C."/>
            <person name="Sohn K.H."/>
        </authorList>
    </citation>
    <scope>NUCLEOTIDE SEQUENCE [LARGE SCALE GENOMIC DNA]</scope>
    <source>
        <strain evidence="13 14">PRI2</strain>
    </source>
</reference>
<dbReference type="PANTHER" id="PTHR48250:SF3">
    <property type="entry name" value="CUTINASE 1-RELATED"/>
    <property type="match status" value="1"/>
</dbReference>
<evidence type="ECO:0000256" key="2">
    <source>
        <dbReference type="ARBA" id="ARBA00007534"/>
    </source>
</evidence>
<dbReference type="GO" id="GO:0050525">
    <property type="term" value="F:cutinase activity"/>
    <property type="evidence" value="ECO:0007669"/>
    <property type="project" value="UniProtKB-UniRule"/>
</dbReference>
<dbReference type="PROSITE" id="PS00155">
    <property type="entry name" value="CUTINASE_1"/>
    <property type="match status" value="1"/>
</dbReference>
<comment type="catalytic activity">
    <reaction evidence="9 12">
        <text>cutin + H2O = cutin monomers.</text>
        <dbReference type="EC" id="3.1.1.74"/>
    </reaction>
</comment>
<feature type="active site" description="Proton donor/acceptor" evidence="10">
    <location>
        <position position="205"/>
    </location>
</feature>
<comment type="caution">
    <text evidence="13">The sequence shown here is derived from an EMBL/GenBank/DDBJ whole genome shotgun (WGS) entry which is preliminary data.</text>
</comment>
<evidence type="ECO:0000256" key="1">
    <source>
        <dbReference type="ARBA" id="ARBA00004613"/>
    </source>
</evidence>
<feature type="disulfide bond" evidence="11">
    <location>
        <begin position="36"/>
        <end position="111"/>
    </location>
</feature>
<dbReference type="GO" id="GO:0005576">
    <property type="term" value="C:extracellular region"/>
    <property type="evidence" value="ECO:0007669"/>
    <property type="project" value="UniProtKB-SubCell"/>
</dbReference>
<feature type="active site" description="Nucleophile" evidence="10">
    <location>
        <position position="122"/>
    </location>
</feature>
<dbReference type="Pfam" id="PF01083">
    <property type="entry name" value="Cutinase"/>
    <property type="match status" value="1"/>
</dbReference>
<evidence type="ECO:0000256" key="7">
    <source>
        <dbReference type="ARBA" id="ARBA00022801"/>
    </source>
</evidence>
<dbReference type="PANTHER" id="PTHR48250">
    <property type="entry name" value="CUTINASE 2-RELATED"/>
    <property type="match status" value="1"/>
</dbReference>
<evidence type="ECO:0000256" key="6">
    <source>
        <dbReference type="ARBA" id="ARBA00022729"/>
    </source>
</evidence>
<protein>
    <recommendedName>
        <fullName evidence="3 12">Cutinase</fullName>
        <ecNumber evidence="3 12">3.1.1.74</ecNumber>
    </recommendedName>
</protein>
<comment type="function">
    <text evidence="12">Catalyzes the hydrolysis of complex carboxylic polyesters found in the cell wall of plants. Degrades cutin, a macromolecule that forms the structure of the plant cuticle.</text>
</comment>
<evidence type="ECO:0000313" key="13">
    <source>
        <dbReference type="EMBL" id="TID25798.1"/>
    </source>
</evidence>
<evidence type="ECO:0000256" key="10">
    <source>
        <dbReference type="PIRSR" id="PIRSR611150-1"/>
    </source>
</evidence>
<feature type="disulfide bond" evidence="11">
    <location>
        <begin position="173"/>
        <end position="189"/>
    </location>
</feature>
<dbReference type="InterPro" id="IPR029058">
    <property type="entry name" value="AB_hydrolase_fold"/>
</dbReference>
<evidence type="ECO:0000256" key="4">
    <source>
        <dbReference type="ARBA" id="ARBA00022487"/>
    </source>
</evidence>
<dbReference type="PRINTS" id="PR00129">
    <property type="entry name" value="CUTINASE"/>
</dbReference>
<name>A0A4Z1PBQ4_9PEZI</name>
<dbReference type="STRING" id="86259.A0A4Z1PBQ4"/>
<dbReference type="EMBL" id="SNSC02000003">
    <property type="protein sequence ID" value="TID25798.1"/>
    <property type="molecule type" value="Genomic_DNA"/>
</dbReference>
<dbReference type="InterPro" id="IPR043580">
    <property type="entry name" value="CUTINASE_1"/>
</dbReference>
<keyword evidence="6" id="KW-0732">Signal</keyword>
<keyword evidence="14" id="KW-1185">Reference proteome</keyword>
<sequence length="231" mass="24319">MRYSSTFFFASLVASMPNLVTLKSRQIMQEVTDGACKDVTFVWVRGTTETANIGSIVGAGLITAMKSKFPSLAVEGVTYNAGVMTNMRSDGADPVGVTNAKKIYEMAASKCPDTTIIGGGYSQGAAIQHKAVESLADDIKSRITAVLLFGDTKFTADGGKIKGFPPERVRTFCNGFGDLKSVTPIDTICESHAIPQLALTSTGGHLSYSSSYTPGAEWLAEKVAAAKGKPA</sequence>
<dbReference type="InterPro" id="IPR000675">
    <property type="entry name" value="Cutinase/axe"/>
</dbReference>
<dbReference type="Gene3D" id="3.40.50.1820">
    <property type="entry name" value="alpha/beta hydrolase"/>
    <property type="match status" value="1"/>
</dbReference>
<accession>A0A4Z1PBQ4</accession>
<comment type="similarity">
    <text evidence="2 12">Belongs to the cutinase family.</text>
</comment>
<evidence type="ECO:0000256" key="12">
    <source>
        <dbReference type="RuleBase" id="RU361263"/>
    </source>
</evidence>
<keyword evidence="5 12" id="KW-0964">Secreted</keyword>
<proteinExistence type="inferred from homology"/>
<dbReference type="SMART" id="SM01110">
    <property type="entry name" value="Cutinase"/>
    <property type="match status" value="1"/>
</dbReference>
<dbReference type="GO" id="GO:0016052">
    <property type="term" value="P:carbohydrate catabolic process"/>
    <property type="evidence" value="ECO:0007669"/>
    <property type="project" value="TreeGrafter"/>
</dbReference>
<evidence type="ECO:0000256" key="3">
    <source>
        <dbReference type="ARBA" id="ARBA00013095"/>
    </source>
</evidence>
<dbReference type="AlphaFoldDB" id="A0A4Z1PBQ4"/>
<dbReference type="InterPro" id="IPR011150">
    <property type="entry name" value="Cutinase_monf"/>
</dbReference>
<gene>
    <name evidence="13" type="ORF">E6O75_ATG03661</name>
</gene>
<keyword evidence="8 11" id="KW-1015">Disulfide bond</keyword>
<evidence type="ECO:0000256" key="8">
    <source>
        <dbReference type="ARBA" id="ARBA00023157"/>
    </source>
</evidence>